<keyword evidence="4" id="KW-1185">Reference proteome</keyword>
<evidence type="ECO:0000313" key="3">
    <source>
        <dbReference type="EMBL" id="KYC34653.1"/>
    </source>
</evidence>
<reference evidence="3 4" key="1">
    <citation type="journal article" date="2013" name="Genome Biol. Evol.">
        <title>Genomes of Stigonematalean cyanobacteria (subsection V) and the evolution of oxygenic photosynthesis from prokaryotes to plastids.</title>
        <authorList>
            <person name="Dagan T."/>
            <person name="Roettger M."/>
            <person name="Stucken K."/>
            <person name="Landan G."/>
            <person name="Koch R."/>
            <person name="Major P."/>
            <person name="Gould S.B."/>
            <person name="Goremykin V.V."/>
            <person name="Rippka R."/>
            <person name="Tandeau de Marsac N."/>
            <person name="Gugger M."/>
            <person name="Lockhart P.J."/>
            <person name="Allen J.F."/>
            <person name="Brune I."/>
            <person name="Maus I."/>
            <person name="Puhler A."/>
            <person name="Martin W.F."/>
        </authorList>
    </citation>
    <scope>NUCLEOTIDE SEQUENCE [LARGE SCALE GENOMIC DNA]</scope>
    <source>
        <strain evidence="3 4">PCC 7110</strain>
    </source>
</reference>
<dbReference type="Gene3D" id="3.40.50.150">
    <property type="entry name" value="Vaccinia Virus protein VP39"/>
    <property type="match status" value="1"/>
</dbReference>
<dbReference type="Pfam" id="PF13578">
    <property type="entry name" value="Methyltransf_24"/>
    <property type="match status" value="1"/>
</dbReference>
<keyword evidence="1" id="KW-0802">TPR repeat</keyword>
<dbReference type="PANTHER" id="PTHR47691:SF3">
    <property type="entry name" value="HTH-TYPE TRANSCRIPTIONAL REGULATOR RV0890C-RELATED"/>
    <property type="match status" value="1"/>
</dbReference>
<dbReference type="SUPFAM" id="SSF52540">
    <property type="entry name" value="P-loop containing nucleoside triphosphate hydrolases"/>
    <property type="match status" value="1"/>
</dbReference>
<proteinExistence type="predicted"/>
<comment type="caution">
    <text evidence="3">The sequence shown here is derived from an EMBL/GenBank/DDBJ whole genome shotgun (WGS) entry which is preliminary data.</text>
</comment>
<dbReference type="InterPro" id="IPR019734">
    <property type="entry name" value="TPR_rpt"/>
</dbReference>
<feature type="compositionally biased region" description="Polar residues" evidence="2">
    <location>
        <begin position="66"/>
        <end position="82"/>
    </location>
</feature>
<dbReference type="Gene3D" id="1.25.40.10">
    <property type="entry name" value="Tetratricopeptide repeat domain"/>
    <property type="match status" value="2"/>
</dbReference>
<dbReference type="SUPFAM" id="SSF48452">
    <property type="entry name" value="TPR-like"/>
    <property type="match status" value="1"/>
</dbReference>
<evidence type="ECO:0000256" key="2">
    <source>
        <dbReference type="SAM" id="MobiDB-lite"/>
    </source>
</evidence>
<feature type="repeat" description="TPR" evidence="1">
    <location>
        <begin position="660"/>
        <end position="693"/>
    </location>
</feature>
<feature type="compositionally biased region" description="Low complexity" evidence="2">
    <location>
        <begin position="53"/>
        <end position="65"/>
    </location>
</feature>
<name>A0A139WQE4_9CYAN</name>
<dbReference type="RefSeq" id="WP_066613539.1">
    <property type="nucleotide sequence ID" value="NZ_KQ976356.1"/>
</dbReference>
<dbReference type="SUPFAM" id="SSF53335">
    <property type="entry name" value="S-adenosyl-L-methionine-dependent methyltransferases"/>
    <property type="match status" value="1"/>
</dbReference>
<organism evidence="3 4">
    <name type="scientific">Scytonema hofmannii PCC 7110</name>
    <dbReference type="NCBI Taxonomy" id="128403"/>
    <lineage>
        <taxon>Bacteria</taxon>
        <taxon>Bacillati</taxon>
        <taxon>Cyanobacteriota</taxon>
        <taxon>Cyanophyceae</taxon>
        <taxon>Nostocales</taxon>
        <taxon>Scytonemataceae</taxon>
        <taxon>Scytonema</taxon>
    </lineage>
</organism>
<dbReference type="Gene3D" id="3.40.50.300">
    <property type="entry name" value="P-loop containing nucleotide triphosphate hydrolases"/>
    <property type="match status" value="1"/>
</dbReference>
<gene>
    <name evidence="3" type="ORF">WA1_50520</name>
</gene>
<evidence type="ECO:0000256" key="1">
    <source>
        <dbReference type="PROSITE-ProRule" id="PRU00339"/>
    </source>
</evidence>
<dbReference type="Pfam" id="PF13181">
    <property type="entry name" value="TPR_8"/>
    <property type="match status" value="1"/>
</dbReference>
<dbReference type="InterPro" id="IPR027417">
    <property type="entry name" value="P-loop_NTPase"/>
</dbReference>
<dbReference type="PANTHER" id="PTHR47691">
    <property type="entry name" value="REGULATOR-RELATED"/>
    <property type="match status" value="1"/>
</dbReference>
<dbReference type="Proteomes" id="UP000076925">
    <property type="component" value="Unassembled WGS sequence"/>
</dbReference>
<dbReference type="InterPro" id="IPR011990">
    <property type="entry name" value="TPR-like_helical_dom_sf"/>
</dbReference>
<accession>A0A139WQE4</accession>
<evidence type="ECO:0000313" key="4">
    <source>
        <dbReference type="Proteomes" id="UP000076925"/>
    </source>
</evidence>
<dbReference type="SMART" id="SM00028">
    <property type="entry name" value="TPR"/>
    <property type="match status" value="4"/>
</dbReference>
<dbReference type="STRING" id="128403.WA1_50520"/>
<protein>
    <submittedName>
        <fullName evidence="3">Uncharacterized protein</fullName>
    </submittedName>
</protein>
<dbReference type="InterPro" id="IPR029063">
    <property type="entry name" value="SAM-dependent_MTases_sf"/>
</dbReference>
<dbReference type="OrthoDB" id="524729at2"/>
<dbReference type="PROSITE" id="PS50005">
    <property type="entry name" value="TPR"/>
    <property type="match status" value="2"/>
</dbReference>
<sequence length="1064" mass="122015">MASEFGISAETVSRIRTGGAGVRLSSIRRLFDPLNLPEPIYGKDYKEYIRTPSSKSTTSNKSTSKAQTVDVTNDDSNVITSESLDDLGSDRTAANQESDNLYPRITPDPSFKGRDEDIKKLEEFVNQGEKVILLHGKPGVGKTKLAWEFVLRFDLILECWIGKETDEIKSAARVVEEWLQLNFNEEPGGEFMTNLERLRVILRNTTKRIGILIDNLETALDAEGRFISPHNQYVRLLRILANPAVQSITLITCREYLRESDIRFRCHTLQGLSIETWREYFHRHNITTDSLDFSKIHEQWQGNAKAMEILCGAIQLDHSSSIEQYWQETQGDFLGKPELQYLIVSQFNRLQQLGMQNAYNLLCRLGCIRYQDRQIALTREGLFSLLWDVPDAEKIRVVHSLRERGLVDFLDGKYWLHPEIRAVAIEKLEISENWEKANREAAKYWTDSVKTIKTIQDALTALEAYYHYVAIGDFNSACLVIVKNRNNELTGRLSRLILSEDSLGHSFCRLGLLELMLEVTDRIINNSNLPREYPLGKIYNLLGDLHLSKGNIEISLEYYVKSGEIADECKHMYLKLASLTNQGFCQIAFGEYEQAQDLLEIVGSYDSGEFYNENEDRFVVIARSALAFLYSRLQLQQANDYTERVYRGLDSIGLGVQGTGYRITFLGLAYRNLGKTEKSLEMYNRAFTFAQDNYYTQLKAQALTGLATLALEQNDFKTANKKLLEAIKLLEDIGAKWDLAEAYYHLGLTFRKIVNIPQSHDYFEKSVRLFQNMKALKQAEKVEKVMVNKLQFSYKIDSSELPGTEFNEEKSDMNMKSSSTQKQALVTALIDQGLIRDFFKDEKELQGYKQEVYESGLLDDLQERAKEFGQTVHGRTYRGSDYELADIGFEEGIYLYSILRKLKPETAVETGVCNGFSTAFILLALAKNQKGQLYSLDFPEVAGVDYDDGTFWEGKRGAVIPKDQEPGWAIPEHLKIRWDLTLGKSQEKLPELLARLGEIDFFIHDSEHSYECQWFECNESYKFLREGGILMMDDMSWNNSFDNFANEKEKHIIKIGHDLGFLIK</sequence>
<feature type="region of interest" description="Disordered" evidence="2">
    <location>
        <begin position="51"/>
        <end position="109"/>
    </location>
</feature>
<dbReference type="EMBL" id="ANNX02000077">
    <property type="protein sequence ID" value="KYC34653.1"/>
    <property type="molecule type" value="Genomic_DNA"/>
</dbReference>
<feature type="repeat" description="TPR" evidence="1">
    <location>
        <begin position="740"/>
        <end position="773"/>
    </location>
</feature>
<dbReference type="AlphaFoldDB" id="A0A139WQE4"/>